<dbReference type="NCBIfam" id="NF009906">
    <property type="entry name" value="PRK13369.1"/>
    <property type="match status" value="1"/>
</dbReference>
<comment type="similarity">
    <text evidence="2 6">Belongs to the FAD-dependent glycerol-3-phosphate dehydrogenase family.</text>
</comment>
<dbReference type="Gene3D" id="3.50.50.60">
    <property type="entry name" value="FAD/NAD(P)-binding domain"/>
    <property type="match status" value="1"/>
</dbReference>
<dbReference type="Pfam" id="PF01266">
    <property type="entry name" value="DAO"/>
    <property type="match status" value="1"/>
</dbReference>
<reference evidence="9" key="1">
    <citation type="submission" date="2021-11" db="EMBL/GenBank/DDBJ databases">
        <title>The complete genome of Massilia sp sp. G4R7.</title>
        <authorList>
            <person name="Liu L."/>
            <person name="Yue J."/>
            <person name="Yuan J."/>
            <person name="Yang F."/>
            <person name="Li L."/>
        </authorList>
    </citation>
    <scope>NUCLEOTIDE SEQUENCE</scope>
    <source>
        <strain evidence="9">G4R7</strain>
    </source>
</reference>
<dbReference type="PANTHER" id="PTHR11985">
    <property type="entry name" value="GLYCEROL-3-PHOSPHATE DEHYDROGENASE"/>
    <property type="match status" value="1"/>
</dbReference>
<comment type="cofactor">
    <cofactor evidence="1 6">
        <name>FAD</name>
        <dbReference type="ChEBI" id="CHEBI:57692"/>
    </cofactor>
</comment>
<evidence type="ECO:0000259" key="8">
    <source>
        <dbReference type="Pfam" id="PF16901"/>
    </source>
</evidence>
<dbReference type="Proteomes" id="UP001179361">
    <property type="component" value="Unassembled WGS sequence"/>
</dbReference>
<dbReference type="RefSeq" id="WP_231060797.1">
    <property type="nucleotide sequence ID" value="NZ_JAJNOC010000014.1"/>
</dbReference>
<evidence type="ECO:0000256" key="2">
    <source>
        <dbReference type="ARBA" id="ARBA00007330"/>
    </source>
</evidence>
<keyword evidence="4" id="KW-0274">FAD</keyword>
<dbReference type="SUPFAM" id="SSF51905">
    <property type="entry name" value="FAD/NAD(P)-binding domain"/>
    <property type="match status" value="1"/>
</dbReference>
<dbReference type="Gene3D" id="6.10.250.1890">
    <property type="match status" value="1"/>
</dbReference>
<evidence type="ECO:0000313" key="10">
    <source>
        <dbReference type="Proteomes" id="UP001179361"/>
    </source>
</evidence>
<dbReference type="Pfam" id="PF16901">
    <property type="entry name" value="DAO_C"/>
    <property type="match status" value="1"/>
</dbReference>
<dbReference type="InterPro" id="IPR031656">
    <property type="entry name" value="DAO_C"/>
</dbReference>
<evidence type="ECO:0000256" key="1">
    <source>
        <dbReference type="ARBA" id="ARBA00001974"/>
    </source>
</evidence>
<organism evidence="9 10">
    <name type="scientific">Massilia phyllostachyos</name>
    <dbReference type="NCBI Taxonomy" id="2898585"/>
    <lineage>
        <taxon>Bacteria</taxon>
        <taxon>Pseudomonadati</taxon>
        <taxon>Pseudomonadota</taxon>
        <taxon>Betaproteobacteria</taxon>
        <taxon>Burkholderiales</taxon>
        <taxon>Oxalobacteraceae</taxon>
        <taxon>Telluria group</taxon>
        <taxon>Massilia</taxon>
    </lineage>
</organism>
<dbReference type="Gene3D" id="3.30.9.10">
    <property type="entry name" value="D-Amino Acid Oxidase, subunit A, domain 2"/>
    <property type="match status" value="1"/>
</dbReference>
<dbReference type="PANTHER" id="PTHR11985:SF15">
    <property type="entry name" value="GLYCEROL-3-PHOSPHATE DEHYDROGENASE, MITOCHONDRIAL"/>
    <property type="match status" value="1"/>
</dbReference>
<dbReference type="InterPro" id="IPR036188">
    <property type="entry name" value="FAD/NAD-bd_sf"/>
</dbReference>
<evidence type="ECO:0000313" key="9">
    <source>
        <dbReference type="EMBL" id="MCD2519527.1"/>
    </source>
</evidence>
<gene>
    <name evidence="9" type="primary">glpD</name>
    <name evidence="9" type="ORF">LQ564_24795</name>
</gene>
<evidence type="ECO:0000259" key="7">
    <source>
        <dbReference type="Pfam" id="PF01266"/>
    </source>
</evidence>
<dbReference type="EC" id="1.1.5.3" evidence="6"/>
<dbReference type="EMBL" id="JAJNOC010000014">
    <property type="protein sequence ID" value="MCD2519527.1"/>
    <property type="molecule type" value="Genomic_DNA"/>
</dbReference>
<feature type="domain" description="Alpha-glycerophosphate oxidase C-terminal" evidence="8">
    <location>
        <begin position="387"/>
        <end position="490"/>
    </location>
</feature>
<dbReference type="PRINTS" id="PR01001">
    <property type="entry name" value="FADG3PDH"/>
</dbReference>
<dbReference type="PROSITE" id="PS00977">
    <property type="entry name" value="FAD_G3PDH_1"/>
    <property type="match status" value="1"/>
</dbReference>
<sequence>MAEQGGIDCDVLVVGGGINGVGIARDAAGRGLRVVLCEKDDLGAHTSSASSKLVHGGLRYLEHHAFKLVRKALAEREILLRSAPHIMHPLRFVMPHDVGQRPAWLIRAGLFLYDRLAPREFLPGSEAVDLAGHRAGGPLKPAFTRGFVYSDGWVDDARLVVLNAVDAREHGAAVHTHTRCTGVERHPGHWLVTLEGAAGRRLLRTRCLVNAAGPWAGNVAATAAGASAASLRRLRLVKGSHIVVPRLFEHEHAYIFQHPDGRIVFAMPYEGDFTLIGTTDVDFTGDPDGVAIADSEVSYLCALANRYFRRQVWPSDVVWSYSGVRPLLEDAAGSAAQATRDYLLGRDSDGAPLLSVFGGKITTYRRLAEEAVDWIAASLNAPLPAWTAHAVLPGGDLFGPVPDKRAVLEFERWQADLQRRLDWLPPGLARRWSRAYGTRVDVLLDGARGLQDLGPEVVPGLYAAELRYLLRHEWAATAQDVLWRRSKLGLHLPPGCAVAIDAWIASERLPAAGAVLHEPA</sequence>
<evidence type="ECO:0000256" key="3">
    <source>
        <dbReference type="ARBA" id="ARBA00022630"/>
    </source>
</evidence>
<name>A0ABS8QCP4_9BURK</name>
<accession>A0ABS8QCP4</accession>
<keyword evidence="10" id="KW-1185">Reference proteome</keyword>
<comment type="catalytic activity">
    <reaction evidence="6">
        <text>a quinone + sn-glycerol 3-phosphate = dihydroxyacetone phosphate + a quinol</text>
        <dbReference type="Rhea" id="RHEA:18977"/>
        <dbReference type="ChEBI" id="CHEBI:24646"/>
        <dbReference type="ChEBI" id="CHEBI:57597"/>
        <dbReference type="ChEBI" id="CHEBI:57642"/>
        <dbReference type="ChEBI" id="CHEBI:132124"/>
        <dbReference type="EC" id="1.1.5.3"/>
    </reaction>
</comment>
<proteinExistence type="inferred from homology"/>
<dbReference type="PROSITE" id="PS00978">
    <property type="entry name" value="FAD_G3PDH_2"/>
    <property type="match status" value="1"/>
</dbReference>
<dbReference type="InterPro" id="IPR000447">
    <property type="entry name" value="G3P_DH_FAD-dep"/>
</dbReference>
<dbReference type="NCBIfam" id="NF008899">
    <property type="entry name" value="PRK12266.1"/>
    <property type="match status" value="1"/>
</dbReference>
<dbReference type="GO" id="GO:0004368">
    <property type="term" value="F:glycerol-3-phosphate dehydrogenase (quinone) activity"/>
    <property type="evidence" value="ECO:0007669"/>
    <property type="project" value="UniProtKB-EC"/>
</dbReference>
<dbReference type="InterPro" id="IPR038299">
    <property type="entry name" value="DAO_C_sf"/>
</dbReference>
<keyword evidence="5 6" id="KW-0560">Oxidoreductase</keyword>
<feature type="domain" description="FAD dependent oxidoreductase" evidence="7">
    <location>
        <begin position="10"/>
        <end position="365"/>
    </location>
</feature>
<dbReference type="InterPro" id="IPR006076">
    <property type="entry name" value="FAD-dep_OxRdtase"/>
</dbReference>
<protein>
    <recommendedName>
        <fullName evidence="6">Glycerol-3-phosphate dehydrogenase</fullName>
        <ecNumber evidence="6">1.1.5.3</ecNumber>
    </recommendedName>
</protein>
<keyword evidence="3 6" id="KW-0285">Flavoprotein</keyword>
<evidence type="ECO:0000256" key="5">
    <source>
        <dbReference type="ARBA" id="ARBA00023002"/>
    </source>
</evidence>
<evidence type="ECO:0000256" key="6">
    <source>
        <dbReference type="RuleBase" id="RU361217"/>
    </source>
</evidence>
<dbReference type="Gene3D" id="1.10.8.870">
    <property type="entry name" value="Alpha-glycerophosphate oxidase, cap domain"/>
    <property type="match status" value="1"/>
</dbReference>
<comment type="caution">
    <text evidence="9">The sequence shown here is derived from an EMBL/GenBank/DDBJ whole genome shotgun (WGS) entry which is preliminary data.</text>
</comment>
<evidence type="ECO:0000256" key="4">
    <source>
        <dbReference type="ARBA" id="ARBA00022827"/>
    </source>
</evidence>